<keyword evidence="1" id="KW-1133">Transmembrane helix</keyword>
<dbReference type="GeneID" id="5895949"/>
<gene>
    <name evidence="2" type="ORF">MONBRDRAFT_39244</name>
</gene>
<keyword evidence="1" id="KW-0472">Membrane</keyword>
<dbReference type="InParanoid" id="A9VD69"/>
<keyword evidence="3" id="KW-1185">Reference proteome</keyword>
<feature type="transmembrane region" description="Helical" evidence="1">
    <location>
        <begin position="123"/>
        <end position="140"/>
    </location>
</feature>
<feature type="transmembrane region" description="Helical" evidence="1">
    <location>
        <begin position="79"/>
        <end position="97"/>
    </location>
</feature>
<reference evidence="2 3" key="1">
    <citation type="journal article" date="2008" name="Nature">
        <title>The genome of the choanoflagellate Monosiga brevicollis and the origin of metazoans.</title>
        <authorList>
            <consortium name="JGI Sequencing"/>
            <person name="King N."/>
            <person name="Westbrook M.J."/>
            <person name="Young S.L."/>
            <person name="Kuo A."/>
            <person name="Abedin M."/>
            <person name="Chapman J."/>
            <person name="Fairclough S."/>
            <person name="Hellsten U."/>
            <person name="Isogai Y."/>
            <person name="Letunic I."/>
            <person name="Marr M."/>
            <person name="Pincus D."/>
            <person name="Putnam N."/>
            <person name="Rokas A."/>
            <person name="Wright K.J."/>
            <person name="Zuzow R."/>
            <person name="Dirks W."/>
            <person name="Good M."/>
            <person name="Goodstein D."/>
            <person name="Lemons D."/>
            <person name="Li W."/>
            <person name="Lyons J.B."/>
            <person name="Morris A."/>
            <person name="Nichols S."/>
            <person name="Richter D.J."/>
            <person name="Salamov A."/>
            <person name="Bork P."/>
            <person name="Lim W.A."/>
            <person name="Manning G."/>
            <person name="Miller W.T."/>
            <person name="McGinnis W."/>
            <person name="Shapiro H."/>
            <person name="Tjian R."/>
            <person name="Grigoriev I.V."/>
            <person name="Rokhsar D."/>
        </authorList>
    </citation>
    <scope>NUCLEOTIDE SEQUENCE [LARGE SCALE GENOMIC DNA]</scope>
    <source>
        <strain evidence="3">MX1 / ATCC 50154</strain>
    </source>
</reference>
<name>A9VD69_MONBE</name>
<proteinExistence type="predicted"/>
<protein>
    <submittedName>
        <fullName evidence="2">Uncharacterized protein</fullName>
    </submittedName>
</protein>
<organism evidence="2 3">
    <name type="scientific">Monosiga brevicollis</name>
    <name type="common">Choanoflagellate</name>
    <dbReference type="NCBI Taxonomy" id="81824"/>
    <lineage>
        <taxon>Eukaryota</taxon>
        <taxon>Choanoflagellata</taxon>
        <taxon>Craspedida</taxon>
        <taxon>Salpingoecidae</taxon>
        <taxon>Monosiga</taxon>
    </lineage>
</organism>
<sequence length="157" mass="17263">MAVNKLHTVPVGALCLMIIAGILLVDIQIDKHATTEEALIYYRITHNFFPLRAVLFGCIIVGALDLMVMTYFYPSRLDLVSLTLAGYVLYLFVGAIAPQLEAAIQPNAEEVIITAALETIRDVHVYMFPTILLLIVAIAMKHRGSSEDSSAVKTKSQ</sequence>
<dbReference type="Proteomes" id="UP000001357">
    <property type="component" value="Unassembled WGS sequence"/>
</dbReference>
<accession>A9VD69</accession>
<dbReference type="KEGG" id="mbr:MONBRDRAFT_39244"/>
<evidence type="ECO:0000256" key="1">
    <source>
        <dbReference type="SAM" id="Phobius"/>
    </source>
</evidence>
<dbReference type="RefSeq" id="XP_001750690.1">
    <property type="nucleotide sequence ID" value="XM_001750638.1"/>
</dbReference>
<feature type="transmembrane region" description="Helical" evidence="1">
    <location>
        <begin position="9"/>
        <end position="29"/>
    </location>
</feature>
<feature type="transmembrane region" description="Helical" evidence="1">
    <location>
        <begin position="49"/>
        <end position="72"/>
    </location>
</feature>
<dbReference type="EMBL" id="CH991586">
    <property type="protein sequence ID" value="EDQ84503.1"/>
    <property type="molecule type" value="Genomic_DNA"/>
</dbReference>
<dbReference type="OMA" id="YTHMISP"/>
<evidence type="ECO:0000313" key="3">
    <source>
        <dbReference type="Proteomes" id="UP000001357"/>
    </source>
</evidence>
<dbReference type="AlphaFoldDB" id="A9VD69"/>
<keyword evidence="1" id="KW-0812">Transmembrane</keyword>
<evidence type="ECO:0000313" key="2">
    <source>
        <dbReference type="EMBL" id="EDQ84503.1"/>
    </source>
</evidence>